<keyword evidence="2" id="KW-1185">Reference proteome</keyword>
<gene>
    <name evidence="1" type="ORF">IE53DRAFT_49243</name>
</gene>
<dbReference type="Proteomes" id="UP000245626">
    <property type="component" value="Unassembled WGS sequence"/>
</dbReference>
<dbReference type="EMBL" id="KZ819841">
    <property type="protein sequence ID" value="PWN51470.1"/>
    <property type="molecule type" value="Genomic_DNA"/>
</dbReference>
<proteinExistence type="predicted"/>
<reference evidence="1 2" key="1">
    <citation type="journal article" date="2018" name="Mol. Biol. Evol.">
        <title>Broad Genomic Sampling Reveals a Smut Pathogenic Ancestry of the Fungal Clade Ustilaginomycotina.</title>
        <authorList>
            <person name="Kijpornyongpan T."/>
            <person name="Mondo S.J."/>
            <person name="Barry K."/>
            <person name="Sandor L."/>
            <person name="Lee J."/>
            <person name="Lipzen A."/>
            <person name="Pangilinan J."/>
            <person name="LaButti K."/>
            <person name="Hainaut M."/>
            <person name="Henrissat B."/>
            <person name="Grigoriev I.V."/>
            <person name="Spatafora J.W."/>
            <person name="Aime M.C."/>
        </authorList>
    </citation>
    <scope>NUCLEOTIDE SEQUENCE [LARGE SCALE GENOMIC DNA]</scope>
    <source>
        <strain evidence="1 2">SA 807</strain>
    </source>
</reference>
<name>A0ACD0P055_9BASI</name>
<accession>A0ACD0P055</accession>
<protein>
    <submittedName>
        <fullName evidence="1">Uncharacterized protein</fullName>
    </submittedName>
</protein>
<sequence>MRCVDTESLGTKARKEKRNHPCNLGFAPPPPPPPPPTPPPRWNQREIIQVGMQLPASVPPLLRDDLTMLLCLLLESFFLTHSWDSPLAPPRKGSHSIIPGPHPPHFVTRLPRNLWLLAKPF</sequence>
<organism evidence="1 2">
    <name type="scientific">Violaceomyces palustris</name>
    <dbReference type="NCBI Taxonomy" id="1673888"/>
    <lineage>
        <taxon>Eukaryota</taxon>
        <taxon>Fungi</taxon>
        <taxon>Dikarya</taxon>
        <taxon>Basidiomycota</taxon>
        <taxon>Ustilaginomycotina</taxon>
        <taxon>Ustilaginomycetes</taxon>
        <taxon>Violaceomycetales</taxon>
        <taxon>Violaceomycetaceae</taxon>
        <taxon>Violaceomyces</taxon>
    </lineage>
</organism>
<evidence type="ECO:0000313" key="1">
    <source>
        <dbReference type="EMBL" id="PWN51470.1"/>
    </source>
</evidence>
<evidence type="ECO:0000313" key="2">
    <source>
        <dbReference type="Proteomes" id="UP000245626"/>
    </source>
</evidence>